<dbReference type="Proteomes" id="UP000215914">
    <property type="component" value="Unassembled WGS sequence"/>
</dbReference>
<organism evidence="2 3">
    <name type="scientific">Helianthus annuus</name>
    <name type="common">Common sunflower</name>
    <dbReference type="NCBI Taxonomy" id="4232"/>
    <lineage>
        <taxon>Eukaryota</taxon>
        <taxon>Viridiplantae</taxon>
        <taxon>Streptophyta</taxon>
        <taxon>Embryophyta</taxon>
        <taxon>Tracheophyta</taxon>
        <taxon>Spermatophyta</taxon>
        <taxon>Magnoliopsida</taxon>
        <taxon>eudicotyledons</taxon>
        <taxon>Gunneridae</taxon>
        <taxon>Pentapetalae</taxon>
        <taxon>asterids</taxon>
        <taxon>campanulids</taxon>
        <taxon>Asterales</taxon>
        <taxon>Asteraceae</taxon>
        <taxon>Asteroideae</taxon>
        <taxon>Heliantheae alliance</taxon>
        <taxon>Heliantheae</taxon>
        <taxon>Helianthus</taxon>
    </lineage>
</organism>
<accession>A0A9K3NEN4</accession>
<protein>
    <submittedName>
        <fullName evidence="2">Uncharacterized protein</fullName>
    </submittedName>
</protein>
<feature type="region of interest" description="Disordered" evidence="1">
    <location>
        <begin position="394"/>
        <end position="434"/>
    </location>
</feature>
<feature type="compositionally biased region" description="Low complexity" evidence="1">
    <location>
        <begin position="405"/>
        <end position="422"/>
    </location>
</feature>
<proteinExistence type="predicted"/>
<dbReference type="Gramene" id="mRNA:HanXRQr2_Chr07g0281841">
    <property type="protein sequence ID" value="mRNA:HanXRQr2_Chr07g0281841"/>
    <property type="gene ID" value="HanXRQr2_Chr07g0281841"/>
</dbReference>
<sequence>MGDTHLIRSNACFEKRIHKPDIRALGLFEKFVELGWEAVLDFRGNEIGEVYLSSIMEWLSTLTKDDRSDPPRTITLTGKVNGKPATMSLASLNQVAKFDSKADRVEMKRDNLKPLVRVLLSLMVSNVAPRLGDLMGVRKWELVVLFALMTGQVHLSFRQPVMLHIWQSRNKRQKKLIPHARLISAFLRKQGVVPISKKPFEKPHATFSIAEMCTGDRITHVKTKLWHKIKFGDGAKLKREAGVQVGEGGSRQYEGLRQSDYSWGVFNDDMQARVQSSQPPEYAGWEMWQQSLYDQGSRLEVSRERQHEEMMGFLRHADRARHISGEMELNMRAYDENQTRHYHDYYAGVPYCENPPHVDYSQLPPYEPGMPRHPIPQVHGSMWLPREYSEPHFQSSYPYQPPPYEYSTHQQAAQSSSSQSQQRDPQGGGMADIFDMSSFYEHVGGYYGGPPGPSYQ</sequence>
<reference evidence="2" key="2">
    <citation type="submission" date="2020-06" db="EMBL/GenBank/DDBJ databases">
        <title>Helianthus annuus Genome sequencing and assembly Release 2.</title>
        <authorList>
            <person name="Gouzy J."/>
            <person name="Langlade N."/>
            <person name="Munos S."/>
        </authorList>
    </citation>
    <scope>NUCLEOTIDE SEQUENCE</scope>
    <source>
        <tissue evidence="2">Leaves</tissue>
    </source>
</reference>
<dbReference type="EMBL" id="MNCJ02000322">
    <property type="protein sequence ID" value="KAF5797539.1"/>
    <property type="molecule type" value="Genomic_DNA"/>
</dbReference>
<reference evidence="2" key="1">
    <citation type="journal article" date="2017" name="Nature">
        <title>The sunflower genome provides insights into oil metabolism, flowering and Asterid evolution.</title>
        <authorList>
            <person name="Badouin H."/>
            <person name="Gouzy J."/>
            <person name="Grassa C.J."/>
            <person name="Murat F."/>
            <person name="Staton S.E."/>
            <person name="Cottret L."/>
            <person name="Lelandais-Briere C."/>
            <person name="Owens G.L."/>
            <person name="Carrere S."/>
            <person name="Mayjonade B."/>
            <person name="Legrand L."/>
            <person name="Gill N."/>
            <person name="Kane N.C."/>
            <person name="Bowers J.E."/>
            <person name="Hubner S."/>
            <person name="Bellec A."/>
            <person name="Berard A."/>
            <person name="Berges H."/>
            <person name="Blanchet N."/>
            <person name="Boniface M.C."/>
            <person name="Brunel D."/>
            <person name="Catrice O."/>
            <person name="Chaidir N."/>
            <person name="Claudel C."/>
            <person name="Donnadieu C."/>
            <person name="Faraut T."/>
            <person name="Fievet G."/>
            <person name="Helmstetter N."/>
            <person name="King M."/>
            <person name="Knapp S.J."/>
            <person name="Lai Z."/>
            <person name="Le Paslier M.C."/>
            <person name="Lippi Y."/>
            <person name="Lorenzon L."/>
            <person name="Mandel J.R."/>
            <person name="Marage G."/>
            <person name="Marchand G."/>
            <person name="Marquand E."/>
            <person name="Bret-Mestries E."/>
            <person name="Morien E."/>
            <person name="Nambeesan S."/>
            <person name="Nguyen T."/>
            <person name="Pegot-Espagnet P."/>
            <person name="Pouilly N."/>
            <person name="Raftis F."/>
            <person name="Sallet E."/>
            <person name="Schiex T."/>
            <person name="Thomas J."/>
            <person name="Vandecasteele C."/>
            <person name="Vares D."/>
            <person name="Vear F."/>
            <person name="Vautrin S."/>
            <person name="Crespi M."/>
            <person name="Mangin B."/>
            <person name="Burke J.M."/>
            <person name="Salse J."/>
            <person name="Munos S."/>
            <person name="Vincourt P."/>
            <person name="Rieseberg L.H."/>
            <person name="Langlade N.B."/>
        </authorList>
    </citation>
    <scope>NUCLEOTIDE SEQUENCE</scope>
    <source>
        <tissue evidence="2">Leaves</tissue>
    </source>
</reference>
<keyword evidence="3" id="KW-1185">Reference proteome</keyword>
<comment type="caution">
    <text evidence="2">The sequence shown here is derived from an EMBL/GenBank/DDBJ whole genome shotgun (WGS) entry which is preliminary data.</text>
</comment>
<evidence type="ECO:0000313" key="2">
    <source>
        <dbReference type="EMBL" id="KAF5797539.1"/>
    </source>
</evidence>
<name>A0A9K3NEN4_HELAN</name>
<gene>
    <name evidence="2" type="ORF">HanXRQr2_Chr07g0281841</name>
</gene>
<evidence type="ECO:0000313" key="3">
    <source>
        <dbReference type="Proteomes" id="UP000215914"/>
    </source>
</evidence>
<dbReference type="AlphaFoldDB" id="A0A9K3NEN4"/>
<evidence type="ECO:0000256" key="1">
    <source>
        <dbReference type="SAM" id="MobiDB-lite"/>
    </source>
</evidence>